<sequence>MTIFFGGRNHLTKTRSRVLLIDGGMAMLNPNHQRYVNRLEQLLEEVQQILESRKGGGIETPKVNALKLKTKNIIKITCGQASDYYKELEGLSRNEPIDSDFKLFDVLETVEAVLQGALSDLKGGFLIRQEFIVAGEIFSSVLDQSQYLNEKGFKDPAAVLARVALEDTLRRIARQETIDDSQKASKINDELKKMGRYGEPMRSQIQSWLAIGNSAAHGDFNDFDEKQVKSMIEGIRGFLAQEFQIS</sequence>
<gene>
    <name evidence="1" type="ORF">CEE36_01765</name>
</gene>
<reference evidence="1 2" key="1">
    <citation type="submission" date="2017-06" db="EMBL/GenBank/DDBJ databases">
        <title>Novel microbial phyla capable of carbon fixation and sulfur reduction in deep-sea sediments.</title>
        <authorList>
            <person name="Huang J."/>
            <person name="Baker B."/>
            <person name="Wang Y."/>
        </authorList>
    </citation>
    <scope>NUCLEOTIDE SEQUENCE [LARGE SCALE GENOMIC DNA]</scope>
    <source>
        <strain evidence="1">B3_TA06</strain>
    </source>
</reference>
<proteinExistence type="predicted"/>
<dbReference type="Proteomes" id="UP000317778">
    <property type="component" value="Unassembled WGS sequence"/>
</dbReference>
<dbReference type="EMBL" id="NJBO01000002">
    <property type="protein sequence ID" value="TKJ43868.1"/>
    <property type="molecule type" value="Genomic_DNA"/>
</dbReference>
<dbReference type="AlphaFoldDB" id="A0A532V9L8"/>
<name>A0A532V9L8_UNCT6</name>
<organism evidence="1 2">
    <name type="scientific">candidate division TA06 bacterium B3_TA06</name>
    <dbReference type="NCBI Taxonomy" id="2012487"/>
    <lineage>
        <taxon>Bacteria</taxon>
        <taxon>Bacteria division TA06</taxon>
    </lineage>
</organism>
<comment type="caution">
    <text evidence="1">The sequence shown here is derived from an EMBL/GenBank/DDBJ whole genome shotgun (WGS) entry which is preliminary data.</text>
</comment>
<evidence type="ECO:0000313" key="2">
    <source>
        <dbReference type="Proteomes" id="UP000317778"/>
    </source>
</evidence>
<evidence type="ECO:0008006" key="3">
    <source>
        <dbReference type="Google" id="ProtNLM"/>
    </source>
</evidence>
<accession>A0A532V9L8</accession>
<protein>
    <recommendedName>
        <fullName evidence="3">DUF4145 domain-containing protein</fullName>
    </recommendedName>
</protein>
<evidence type="ECO:0000313" key="1">
    <source>
        <dbReference type="EMBL" id="TKJ43868.1"/>
    </source>
</evidence>